<dbReference type="GeneID" id="107933785"/>
<feature type="transmembrane region" description="Helical" evidence="1">
    <location>
        <begin position="127"/>
        <end position="151"/>
    </location>
</feature>
<organism evidence="2 3">
    <name type="scientific">Gossypium hirsutum</name>
    <name type="common">Upland cotton</name>
    <name type="synonym">Gossypium mexicanum</name>
    <dbReference type="NCBI Taxonomy" id="3635"/>
    <lineage>
        <taxon>Eukaryota</taxon>
        <taxon>Viridiplantae</taxon>
        <taxon>Streptophyta</taxon>
        <taxon>Embryophyta</taxon>
        <taxon>Tracheophyta</taxon>
        <taxon>Spermatophyta</taxon>
        <taxon>Magnoliopsida</taxon>
        <taxon>eudicotyledons</taxon>
        <taxon>Gunneridae</taxon>
        <taxon>Pentapetalae</taxon>
        <taxon>rosids</taxon>
        <taxon>malvids</taxon>
        <taxon>Malvales</taxon>
        <taxon>Malvaceae</taxon>
        <taxon>Malvoideae</taxon>
        <taxon>Gossypium</taxon>
    </lineage>
</organism>
<reference evidence="3" key="2">
    <citation type="submission" date="2025-08" db="UniProtKB">
        <authorList>
            <consortium name="RefSeq"/>
        </authorList>
    </citation>
    <scope>IDENTIFICATION</scope>
</reference>
<evidence type="ECO:0000313" key="3">
    <source>
        <dbReference type="RefSeq" id="XP_016721556.2"/>
    </source>
</evidence>
<dbReference type="RefSeq" id="XP_016721556.2">
    <property type="nucleotide sequence ID" value="XM_016866067.2"/>
</dbReference>
<evidence type="ECO:0000256" key="1">
    <source>
        <dbReference type="SAM" id="Phobius"/>
    </source>
</evidence>
<sequence length="170" mass="18709">MHKLPIRAKHAQISPMKQASFHLMHLSKLFLLASVPFLVSKTFSPFLSSTQPLGFLALGAPPPQPQRLVVDDEGETPPAAWSRPTPVAVADSGLEAWPCVWRRGRRGDHARHAALGFGGGNFLPKMLMLFGLEFVNELLILGLLFGLSCWYGPGQILGFTQCTNNLIFFE</sequence>
<dbReference type="PaxDb" id="3635-A0A1U8M418"/>
<dbReference type="Proteomes" id="UP000818029">
    <property type="component" value="Chromosome D08"/>
</dbReference>
<keyword evidence="1" id="KW-0812">Transmembrane</keyword>
<keyword evidence="2" id="KW-1185">Reference proteome</keyword>
<gene>
    <name evidence="3" type="primary">LOC107933785</name>
</gene>
<feature type="transmembrane region" description="Helical" evidence="1">
    <location>
        <begin position="21"/>
        <end position="39"/>
    </location>
</feature>
<dbReference type="AlphaFoldDB" id="A0A1U8M418"/>
<proteinExistence type="predicted"/>
<keyword evidence="1" id="KW-1133">Transmembrane helix</keyword>
<protein>
    <submittedName>
        <fullName evidence="3">Uncharacterized protein</fullName>
    </submittedName>
</protein>
<dbReference type="KEGG" id="ghi:107933785"/>
<accession>A0A1U8M418</accession>
<keyword evidence="1" id="KW-0472">Membrane</keyword>
<evidence type="ECO:0000313" key="2">
    <source>
        <dbReference type="Proteomes" id="UP000818029"/>
    </source>
</evidence>
<reference evidence="2" key="1">
    <citation type="journal article" date="2020" name="Nat. Genet.">
        <title>Genomic diversifications of five Gossypium allopolyploid species and their impact on cotton improvement.</title>
        <authorList>
            <person name="Chen Z.J."/>
            <person name="Sreedasyam A."/>
            <person name="Ando A."/>
            <person name="Song Q."/>
            <person name="De Santiago L.M."/>
            <person name="Hulse-Kemp A.M."/>
            <person name="Ding M."/>
            <person name="Ye W."/>
            <person name="Kirkbride R.C."/>
            <person name="Jenkins J."/>
            <person name="Plott C."/>
            <person name="Lovell J."/>
            <person name="Lin Y.M."/>
            <person name="Vaughn R."/>
            <person name="Liu B."/>
            <person name="Simpson S."/>
            <person name="Scheffler B.E."/>
            <person name="Wen L."/>
            <person name="Saski C.A."/>
            <person name="Grover C.E."/>
            <person name="Hu G."/>
            <person name="Conover J.L."/>
            <person name="Carlson J.W."/>
            <person name="Shu S."/>
            <person name="Boston L.B."/>
            <person name="Williams M."/>
            <person name="Peterson D.G."/>
            <person name="McGee K."/>
            <person name="Jones D.C."/>
            <person name="Wendel J.F."/>
            <person name="Stelly D.M."/>
            <person name="Grimwood J."/>
            <person name="Schmutz J."/>
        </authorList>
    </citation>
    <scope>NUCLEOTIDE SEQUENCE [LARGE SCALE GENOMIC DNA]</scope>
    <source>
        <strain evidence="2">cv. TM-1</strain>
    </source>
</reference>
<name>A0A1U8M418_GOSHI</name>